<dbReference type="RefSeq" id="WP_296946350.1">
    <property type="nucleotide sequence ID" value="NZ_LT599021.1"/>
</dbReference>
<feature type="signal peptide" evidence="1">
    <location>
        <begin position="1"/>
        <end position="21"/>
    </location>
</feature>
<evidence type="ECO:0000256" key="1">
    <source>
        <dbReference type="SAM" id="SignalP"/>
    </source>
</evidence>
<organism evidence="2">
    <name type="scientific">uncultured Dysgonomonas sp</name>
    <dbReference type="NCBI Taxonomy" id="206096"/>
    <lineage>
        <taxon>Bacteria</taxon>
        <taxon>Pseudomonadati</taxon>
        <taxon>Bacteroidota</taxon>
        <taxon>Bacteroidia</taxon>
        <taxon>Bacteroidales</taxon>
        <taxon>Dysgonomonadaceae</taxon>
        <taxon>Dysgonomonas</taxon>
        <taxon>environmental samples</taxon>
    </lineage>
</organism>
<protein>
    <recommendedName>
        <fullName evidence="3">Porin</fullName>
    </recommendedName>
</protein>
<name>A0A212IY54_9BACT</name>
<dbReference type="EMBL" id="FLUL01000001">
    <property type="protein sequence ID" value="SBV91885.1"/>
    <property type="molecule type" value="Genomic_DNA"/>
</dbReference>
<dbReference type="Gene3D" id="2.40.160.10">
    <property type="entry name" value="Porin"/>
    <property type="match status" value="1"/>
</dbReference>
<gene>
    <name evidence="2" type="ORF">KL86DYS2_10265</name>
</gene>
<evidence type="ECO:0000313" key="2">
    <source>
        <dbReference type="EMBL" id="SBV91885.1"/>
    </source>
</evidence>
<dbReference type="InterPro" id="IPR023614">
    <property type="entry name" value="Porin_dom_sf"/>
</dbReference>
<accession>A0A212IY54</accession>
<dbReference type="AlphaFoldDB" id="A0A212IY54"/>
<feature type="chain" id="PRO_5012849418" description="Porin" evidence="1">
    <location>
        <begin position="22"/>
        <end position="340"/>
    </location>
</feature>
<reference evidence="2" key="1">
    <citation type="submission" date="2016-04" db="EMBL/GenBank/DDBJ databases">
        <authorList>
            <person name="Evans L.H."/>
            <person name="Alamgir A."/>
            <person name="Owens N."/>
            <person name="Weber N.D."/>
            <person name="Virtaneva K."/>
            <person name="Barbian K."/>
            <person name="Babar A."/>
            <person name="Rosenke K."/>
        </authorList>
    </citation>
    <scope>NUCLEOTIDE SEQUENCE</scope>
    <source>
        <strain evidence="2">86-2</strain>
    </source>
</reference>
<proteinExistence type="predicted"/>
<dbReference type="SUPFAM" id="SSF56935">
    <property type="entry name" value="Porins"/>
    <property type="match status" value="1"/>
</dbReference>
<sequence length="340" mass="38345">MKRYFSVFFLFSILCSVTSYAQDSLAFKPSGKIIARSFLDFSKGFGDDDKSGFDITRALLGYNYKFTRTLQAQVVIDGAAGKTSSDGLEVYLRNAFVNWSDKGFSVNAGLIGLMGFSVQETYWMHRYVMKSFQDLNKMGPSVDMGVTAEYAFNPYISADLGITNGEGYKKIKKDNSMKYAAGLSLHPTKNTILRIYGDVYNESENLRDALPEGVTDVNFKDQYTMAVFAGYKDKNISAGAEYNRVFNKGFVEKKDYFGYSVYTSIALAPKWRTFARYDLVDSSAPNSFNTAWNSLDGQLMMIGVEFQPVKQLKIAPNFRNLNPDHSKSQRYLFVSVEFNL</sequence>
<evidence type="ECO:0008006" key="3">
    <source>
        <dbReference type="Google" id="ProtNLM"/>
    </source>
</evidence>
<keyword evidence="1" id="KW-0732">Signal</keyword>